<keyword evidence="4 9" id="KW-0812">Transmembrane</keyword>
<feature type="region of interest" description="Disordered" evidence="8">
    <location>
        <begin position="263"/>
        <end position="367"/>
    </location>
</feature>
<feature type="compositionally biased region" description="Polar residues" evidence="8">
    <location>
        <begin position="548"/>
        <end position="571"/>
    </location>
</feature>
<feature type="compositionally biased region" description="Polar residues" evidence="8">
    <location>
        <begin position="515"/>
        <end position="526"/>
    </location>
</feature>
<proteinExistence type="inferred from homology"/>
<feature type="transmembrane region" description="Helical" evidence="9">
    <location>
        <begin position="15"/>
        <end position="36"/>
    </location>
</feature>
<dbReference type="InterPro" id="IPR050382">
    <property type="entry name" value="MFS_Na/Anion_cotransporter"/>
</dbReference>
<feature type="compositionally biased region" description="Low complexity" evidence="8">
    <location>
        <begin position="333"/>
        <end position="357"/>
    </location>
</feature>
<evidence type="ECO:0000256" key="9">
    <source>
        <dbReference type="SAM" id="Phobius"/>
    </source>
</evidence>
<reference evidence="10" key="1">
    <citation type="submission" date="2020-11" db="EMBL/GenBank/DDBJ databases">
        <authorList>
            <person name="Tran Van P."/>
        </authorList>
    </citation>
    <scope>NUCLEOTIDE SEQUENCE</scope>
</reference>
<feature type="region of interest" description="Disordered" evidence="8">
    <location>
        <begin position="1497"/>
        <end position="1520"/>
    </location>
</feature>
<feature type="compositionally biased region" description="Low complexity" evidence="8">
    <location>
        <begin position="976"/>
        <end position="1010"/>
    </location>
</feature>
<evidence type="ECO:0000313" key="10">
    <source>
        <dbReference type="EMBL" id="CAD7222458.1"/>
    </source>
</evidence>
<keyword evidence="7 9" id="KW-0472">Membrane</keyword>
<dbReference type="InterPro" id="IPR038765">
    <property type="entry name" value="Papain-like_cys_pep_sf"/>
</dbReference>
<feature type="region of interest" description="Disordered" evidence="8">
    <location>
        <begin position="1316"/>
        <end position="1369"/>
    </location>
</feature>
<evidence type="ECO:0000256" key="6">
    <source>
        <dbReference type="ARBA" id="ARBA00022989"/>
    </source>
</evidence>
<evidence type="ECO:0000256" key="1">
    <source>
        <dbReference type="ARBA" id="ARBA00004141"/>
    </source>
</evidence>
<comment type="subcellular location">
    <subcellularLocation>
        <location evidence="1">Membrane</location>
        <topology evidence="1">Multi-pass membrane protein</topology>
    </subcellularLocation>
</comment>
<feature type="region of interest" description="Disordered" evidence="8">
    <location>
        <begin position="480"/>
        <end position="573"/>
    </location>
</feature>
<feature type="compositionally biased region" description="Low complexity" evidence="8">
    <location>
        <begin position="1115"/>
        <end position="1124"/>
    </location>
</feature>
<evidence type="ECO:0000256" key="4">
    <source>
        <dbReference type="ARBA" id="ARBA00022692"/>
    </source>
</evidence>
<dbReference type="Gene3D" id="3.40.395.10">
    <property type="entry name" value="Adenoviral Proteinase, Chain A"/>
    <property type="match status" value="1"/>
</dbReference>
<feature type="compositionally biased region" description="Polar residues" evidence="8">
    <location>
        <begin position="299"/>
        <end position="324"/>
    </location>
</feature>
<evidence type="ECO:0000256" key="5">
    <source>
        <dbReference type="ARBA" id="ARBA00022801"/>
    </source>
</evidence>
<dbReference type="GO" id="GO:0008234">
    <property type="term" value="F:cysteine-type peptidase activity"/>
    <property type="evidence" value="ECO:0007669"/>
    <property type="project" value="InterPro"/>
</dbReference>
<dbReference type="PANTHER" id="PTHR11662">
    <property type="entry name" value="SOLUTE CARRIER FAMILY 17"/>
    <property type="match status" value="1"/>
</dbReference>
<protein>
    <submittedName>
        <fullName evidence="10">Uncharacterized protein</fullName>
    </submittedName>
</protein>
<evidence type="ECO:0000256" key="8">
    <source>
        <dbReference type="SAM" id="MobiDB-lite"/>
    </source>
</evidence>
<keyword evidence="3" id="KW-0645">Protease</keyword>
<evidence type="ECO:0000256" key="2">
    <source>
        <dbReference type="ARBA" id="ARBA00005234"/>
    </source>
</evidence>
<evidence type="ECO:0000256" key="3">
    <source>
        <dbReference type="ARBA" id="ARBA00022670"/>
    </source>
</evidence>
<accession>A0A7R8W1D4</accession>
<dbReference type="OrthoDB" id="2985014at2759"/>
<dbReference type="PROSITE" id="PS50600">
    <property type="entry name" value="ULP_PROTEASE"/>
    <property type="match status" value="1"/>
</dbReference>
<feature type="region of interest" description="Disordered" evidence="8">
    <location>
        <begin position="865"/>
        <end position="894"/>
    </location>
</feature>
<dbReference type="SUPFAM" id="SSF54001">
    <property type="entry name" value="Cysteine proteinases"/>
    <property type="match status" value="1"/>
</dbReference>
<keyword evidence="6 9" id="KW-1133">Transmembrane helix</keyword>
<feature type="region of interest" description="Disordered" evidence="8">
    <location>
        <begin position="976"/>
        <end position="1012"/>
    </location>
</feature>
<dbReference type="GO" id="GO:0006508">
    <property type="term" value="P:proteolysis"/>
    <property type="evidence" value="ECO:0007669"/>
    <property type="project" value="UniProtKB-KW"/>
</dbReference>
<dbReference type="InterPro" id="IPR003653">
    <property type="entry name" value="Peptidase_C48_C"/>
</dbReference>
<name>A0A7R8W1D4_9CRUS</name>
<dbReference type="PANTHER" id="PTHR11662:SF279">
    <property type="entry name" value="VOLTAGE-GATED PURINE NUCLEOTIDE UNIPORTER SLC17A9"/>
    <property type="match status" value="1"/>
</dbReference>
<dbReference type="Pfam" id="PF02902">
    <property type="entry name" value="Peptidase_C48"/>
    <property type="match status" value="1"/>
</dbReference>
<dbReference type="GO" id="GO:0015867">
    <property type="term" value="P:ATP transport"/>
    <property type="evidence" value="ECO:0007669"/>
    <property type="project" value="TreeGrafter"/>
</dbReference>
<dbReference type="InterPro" id="IPR036259">
    <property type="entry name" value="MFS_trans_sf"/>
</dbReference>
<dbReference type="EMBL" id="OB660061">
    <property type="protein sequence ID" value="CAD7222458.1"/>
    <property type="molecule type" value="Genomic_DNA"/>
</dbReference>
<feature type="region of interest" description="Disordered" evidence="8">
    <location>
        <begin position="649"/>
        <end position="750"/>
    </location>
</feature>
<feature type="compositionally biased region" description="Low complexity" evidence="8">
    <location>
        <begin position="653"/>
        <end position="671"/>
    </location>
</feature>
<feature type="compositionally biased region" description="Polar residues" evidence="8">
    <location>
        <begin position="1450"/>
        <end position="1463"/>
    </location>
</feature>
<evidence type="ECO:0000256" key="7">
    <source>
        <dbReference type="ARBA" id="ARBA00023136"/>
    </source>
</evidence>
<feature type="transmembrane region" description="Helical" evidence="9">
    <location>
        <begin position="57"/>
        <end position="90"/>
    </location>
</feature>
<sequence length="1597" mass="172806">MPSYFHETFPEAKPWIFNVVPWVFHIISSYVGARFADALLRRNTPKVYVRKIMETIHLWTQGLIFLVIPFVDNFPLALLLMTIAAGVGALHINGAIANVQDIAIHHSGSIFGFVNTGAAEYSFPAEGEYHLMLGGEAEQHSMESTGGNQREHYNQGSGVYHGYQQDETEAAQGMMRMMNSAQLLSSSGIQISRTPAMESSDAALLQLSVSSAITVGRGGRAAADGNCASRPTAVVNPLMGAPPQPGQQRMPRTMNQHQIQMAYRSPPPSMPQSYTSQAPRFRNPTQPQAPRRPVGPPRQTLTLPATVRRTVSSPAGQGTAQVTRGASHGPRMQQPQVQAQQQHHVSSSVGVSHSPAPYQQVRSSPAAYGSTPAAMQVQNSHVATSQSTAMAPSGQQVVQVAQIDASNQVVLQQIPVVATVGRVQVAQHHAQTYVGATATSAHGTARYVPATYNAQSGSYQTGPRNQHPVQQHLLISGATATAQARNPRPQGFRGGRAVRQPNATSIRPQQVPPDRQQSLSAVQSIPISAPRQALRSFRPPARRGMGSSPHQQPNRASLQQQHRLTAPQHQNEASEDYQASFLNEMHMEDEEDEYPYEEGMDSDEEDWEYEEMMAAGAFGNYDDQGQFPYEGEQQMPGTHTQVVRGRSKFMFSGRGPRPARGGVARGGHLPTPGYPPPAYPQQGYSQGGKTPGVYGQALLTSPAKRPPAKKKPASKSPSSKGARTGGVVLSQPPPSESAGPLHSPAPTEEYPVPTQATLILPNQKGFPVPQQVAISGLFMTREKRKIILVVENNAPPAPGANSFPPTMKDVVALVDQVSLSKPQMMTSDGFTIICKALDGNNQIDTEVHHDEATIQALAATTQQVQKTTVTSTSPAPTPSATPSASSSPQLPSSNAPQPYIILVVENNAPPAPGANSFPPTMKDVVALVDQVSLSKPQMMTSDGFTIICKALDGNNQIDTEVHHDEATIQALAATTQQVQKTTVTSTSPAPTSSATPSASSSPQLPSSNAPQPYKPLLKPGFLALCTNCGMASPDFFKCIRCKKQLPEDCKTVPDGKDSGGEIPPGFTGKVLGQDERDLDGCFLSFLSECLTLSSDEGEGEEYSQPEDGTPPAVPDSSTGGDSGLGSDDFCEPFPSVRHHRWWRWGCLPPRRRVSSCGAHPHAVSSTDVCSSTERLTGGGHRKPFISMLPEELPDPHIRLKIKKVHIGSYCWVSDFKEILLDTDGISVMARPLDQGPADDEIQLFLDVHDLMGIWISANDPPVIFIYVRRRLAASIASTLKMSEESGPYFNCGSQGTAEHLPKPLLCILSPLSPLTPDSSSPLTPDSSSPLTRGSSPPLTPDSSSPLTRDSSPPLTPDSSSPLAPDSSSPHESIVQLTFRFLLIDERVKRIIVFMDPSDEQIGELAETLGTWYKDAIKKGCSILAVDAIKAKTVLCNALPEEFRRRPDVNSLASGAQRSEQTGQSSNNSSSGFTTAQGKYHHTAEVVECRLLPSADNRVDSKSMQTRSKTAPPHPGMSPDEDTHRTLFKMDGFDVKLSDYMVLEEEQFLNDTVIDFYLQYIWRRLTDRDRNRTHVFNSYFYKVLTAKSKTTPSDAKLR</sequence>
<organism evidence="10">
    <name type="scientific">Cyprideis torosa</name>
    <dbReference type="NCBI Taxonomy" id="163714"/>
    <lineage>
        <taxon>Eukaryota</taxon>
        <taxon>Metazoa</taxon>
        <taxon>Ecdysozoa</taxon>
        <taxon>Arthropoda</taxon>
        <taxon>Crustacea</taxon>
        <taxon>Oligostraca</taxon>
        <taxon>Ostracoda</taxon>
        <taxon>Podocopa</taxon>
        <taxon>Podocopida</taxon>
        <taxon>Cytherocopina</taxon>
        <taxon>Cytheroidea</taxon>
        <taxon>Cytherideidae</taxon>
        <taxon>Cyprideis</taxon>
    </lineage>
</organism>
<feature type="compositionally biased region" description="Polar residues" evidence="8">
    <location>
        <begin position="271"/>
        <end position="288"/>
    </location>
</feature>
<feature type="region of interest" description="Disordered" evidence="8">
    <location>
        <begin position="1096"/>
        <end position="1124"/>
    </location>
</feature>
<gene>
    <name evidence="10" type="ORF">CTOB1V02_LOCUS466</name>
</gene>
<dbReference type="GO" id="GO:0016020">
    <property type="term" value="C:membrane"/>
    <property type="evidence" value="ECO:0007669"/>
    <property type="project" value="UniProtKB-SubCell"/>
</dbReference>
<comment type="similarity">
    <text evidence="2">Belongs to the peptidase C48 family.</text>
</comment>
<keyword evidence="5" id="KW-0378">Hydrolase</keyword>
<dbReference type="SUPFAM" id="SSF103473">
    <property type="entry name" value="MFS general substrate transporter"/>
    <property type="match status" value="1"/>
</dbReference>
<feature type="region of interest" description="Disordered" evidence="8">
    <location>
        <begin position="1448"/>
        <end position="1476"/>
    </location>
</feature>